<accession>A0A7E4ZWP3</accession>
<reference evidence="2" key="1">
    <citation type="journal article" date="2013" name="Genetics">
        <title>The draft genome and transcriptome of Panagrellus redivivus are shaped by the harsh demands of a free-living lifestyle.</title>
        <authorList>
            <person name="Srinivasan J."/>
            <person name="Dillman A.R."/>
            <person name="Macchietto M.G."/>
            <person name="Heikkinen L."/>
            <person name="Lakso M."/>
            <person name="Fracchia K.M."/>
            <person name="Antoshechkin I."/>
            <person name="Mortazavi A."/>
            <person name="Wong G."/>
            <person name="Sternberg P.W."/>
        </authorList>
    </citation>
    <scope>NUCLEOTIDE SEQUENCE [LARGE SCALE GENOMIC DNA]</scope>
    <source>
        <strain evidence="2">MT8872</strain>
    </source>
</reference>
<evidence type="ECO:0000313" key="2">
    <source>
        <dbReference type="Proteomes" id="UP000492821"/>
    </source>
</evidence>
<dbReference type="PANTHER" id="PTHR21749:SF5">
    <property type="entry name" value="ACTIVIN_RECP DOMAIN-CONTAINING PROTEIN"/>
    <property type="match status" value="1"/>
</dbReference>
<dbReference type="PANTHER" id="PTHR21749">
    <property type="entry name" value="PRION-LIKE- Q/N-RICH -DOMAIN-BEARING PROTEIN PROTEIN 24"/>
    <property type="match status" value="1"/>
</dbReference>
<dbReference type="Proteomes" id="UP000492821">
    <property type="component" value="Unassembled WGS sequence"/>
</dbReference>
<evidence type="ECO:0000313" key="3">
    <source>
        <dbReference type="WBParaSite" id="Pan_g21832.t1"/>
    </source>
</evidence>
<organism evidence="2 3">
    <name type="scientific">Panagrellus redivivus</name>
    <name type="common">Microworm</name>
    <dbReference type="NCBI Taxonomy" id="6233"/>
    <lineage>
        <taxon>Eukaryota</taxon>
        <taxon>Metazoa</taxon>
        <taxon>Ecdysozoa</taxon>
        <taxon>Nematoda</taxon>
        <taxon>Chromadorea</taxon>
        <taxon>Rhabditida</taxon>
        <taxon>Tylenchina</taxon>
        <taxon>Panagrolaimomorpha</taxon>
        <taxon>Panagrolaimoidea</taxon>
        <taxon>Panagrolaimidae</taxon>
        <taxon>Panagrellus</taxon>
    </lineage>
</organism>
<sequence length="177" mass="19725">MTHPSHCAITLSKTRGIHRQGTLIERGSSGGIVVACGRTNRSSMLLRLINGVLIILLVYVNLASTSNDYRIWCYTGLKYVIGQEERQDAEECTSFLGLKQYCYRFTAYASVEEVIKLGCSSTICAGLRNVCTELDFMGIKGTMCCCNDTSYCNNSSTYSFIGFYLFIGTYFLRLILS</sequence>
<protein>
    <submittedName>
        <fullName evidence="3">Activin_recp domain-containing protein</fullName>
    </submittedName>
</protein>
<evidence type="ECO:0000256" key="1">
    <source>
        <dbReference type="SAM" id="Phobius"/>
    </source>
</evidence>
<proteinExistence type="predicted"/>
<keyword evidence="1" id="KW-1133">Transmembrane helix</keyword>
<feature type="transmembrane region" description="Helical" evidence="1">
    <location>
        <begin position="44"/>
        <end position="62"/>
    </location>
</feature>
<keyword evidence="1" id="KW-0472">Membrane</keyword>
<feature type="transmembrane region" description="Helical" evidence="1">
    <location>
        <begin position="157"/>
        <end position="176"/>
    </location>
</feature>
<keyword evidence="2" id="KW-1185">Reference proteome</keyword>
<keyword evidence="1" id="KW-0812">Transmembrane</keyword>
<dbReference type="AlphaFoldDB" id="A0A7E4ZWP3"/>
<reference evidence="3" key="2">
    <citation type="submission" date="2020-10" db="UniProtKB">
        <authorList>
            <consortium name="WormBaseParasite"/>
        </authorList>
    </citation>
    <scope>IDENTIFICATION</scope>
</reference>
<name>A0A7E4ZWP3_PANRE</name>
<dbReference type="WBParaSite" id="Pan_g21832.t1">
    <property type="protein sequence ID" value="Pan_g21832.t1"/>
    <property type="gene ID" value="Pan_g21832"/>
</dbReference>